<dbReference type="InterPro" id="IPR013758">
    <property type="entry name" value="Topo_IIA_A/C_ab"/>
</dbReference>
<keyword evidence="2" id="KW-1003">Cell membrane</keyword>
<feature type="domain" description="Topo IIA-type catalytic" evidence="8">
    <location>
        <begin position="38"/>
        <end position="501"/>
    </location>
</feature>
<keyword evidence="3 7" id="KW-0799">Topoisomerase</keyword>
<accession>A0A328FG52</accession>
<gene>
    <name evidence="10" type="primary">parC</name>
    <name evidence="10" type="ORF">DO021_02375</name>
    <name evidence="9" type="ORF">EYB58_14175</name>
</gene>
<dbReference type="SUPFAM" id="SSF56719">
    <property type="entry name" value="Type II DNA topoisomerase"/>
    <property type="match status" value="1"/>
</dbReference>
<dbReference type="RefSeq" id="WP_111953337.1">
    <property type="nucleotide sequence ID" value="NZ_CP036313.1"/>
</dbReference>
<evidence type="ECO:0000259" key="8">
    <source>
        <dbReference type="PROSITE" id="PS52040"/>
    </source>
</evidence>
<dbReference type="PANTHER" id="PTHR43493:SF1">
    <property type="entry name" value="DNA TOPOISOMERASE 4 SUBUNIT A"/>
    <property type="match status" value="1"/>
</dbReference>
<keyword evidence="4 7" id="KW-0238">DNA-binding</keyword>
<dbReference type="GO" id="GO:0003918">
    <property type="term" value="F:DNA topoisomerase type II (double strand cut, ATP-hydrolyzing) activity"/>
    <property type="evidence" value="ECO:0007669"/>
    <property type="project" value="UniProtKB-EC"/>
</dbReference>
<evidence type="ECO:0000256" key="6">
    <source>
        <dbReference type="ARBA" id="ARBA00023235"/>
    </source>
</evidence>
<dbReference type="Gene3D" id="3.30.1360.40">
    <property type="match status" value="1"/>
</dbReference>
<dbReference type="NCBIfam" id="TIGR01062">
    <property type="entry name" value="parC_Gneg"/>
    <property type="match status" value="1"/>
</dbReference>
<evidence type="ECO:0000256" key="7">
    <source>
        <dbReference type="PROSITE-ProRule" id="PRU01384"/>
    </source>
</evidence>
<dbReference type="Gene3D" id="3.90.199.10">
    <property type="entry name" value="Topoisomerase II, domain 5"/>
    <property type="match status" value="1"/>
</dbReference>
<comment type="catalytic activity">
    <reaction evidence="1 7">
        <text>ATP-dependent breakage, passage and rejoining of double-stranded DNA.</text>
        <dbReference type="EC" id="5.6.2.2"/>
    </reaction>
</comment>
<dbReference type="CDD" id="cd00187">
    <property type="entry name" value="TOP4c"/>
    <property type="match status" value="1"/>
</dbReference>
<organism evidence="10 11">
    <name type="scientific">Desulfobacter hydrogenophilus</name>
    <dbReference type="NCBI Taxonomy" id="2291"/>
    <lineage>
        <taxon>Bacteria</taxon>
        <taxon>Pseudomonadati</taxon>
        <taxon>Thermodesulfobacteriota</taxon>
        <taxon>Desulfobacteria</taxon>
        <taxon>Desulfobacterales</taxon>
        <taxon>Desulfobacteraceae</taxon>
        <taxon>Desulfobacter</taxon>
    </lineage>
</organism>
<dbReference type="PROSITE" id="PS52040">
    <property type="entry name" value="TOPO_IIA"/>
    <property type="match status" value="1"/>
</dbReference>
<dbReference type="GO" id="GO:0006265">
    <property type="term" value="P:DNA topological change"/>
    <property type="evidence" value="ECO:0007669"/>
    <property type="project" value="UniProtKB-UniRule"/>
</dbReference>
<dbReference type="SUPFAM" id="SSF101904">
    <property type="entry name" value="GyrA/ParC C-terminal domain-like"/>
    <property type="match status" value="1"/>
</dbReference>
<dbReference type="SMART" id="SM00434">
    <property type="entry name" value="TOP4c"/>
    <property type="match status" value="1"/>
</dbReference>
<dbReference type="EMBL" id="QLNI01000003">
    <property type="protein sequence ID" value="RAM03614.1"/>
    <property type="molecule type" value="Genomic_DNA"/>
</dbReference>
<dbReference type="GO" id="GO:0005737">
    <property type="term" value="C:cytoplasm"/>
    <property type="evidence" value="ECO:0007669"/>
    <property type="project" value="TreeGrafter"/>
</dbReference>
<proteinExistence type="inferred from homology"/>
<keyword evidence="5" id="KW-0472">Membrane</keyword>
<dbReference type="GO" id="GO:0005524">
    <property type="term" value="F:ATP binding"/>
    <property type="evidence" value="ECO:0007669"/>
    <property type="project" value="InterPro"/>
</dbReference>
<evidence type="ECO:0000256" key="5">
    <source>
        <dbReference type="ARBA" id="ARBA00023136"/>
    </source>
</evidence>
<dbReference type="InterPro" id="IPR050220">
    <property type="entry name" value="Type_II_DNA_Topoisomerases"/>
</dbReference>
<dbReference type="InterPro" id="IPR035516">
    <property type="entry name" value="Gyrase/topoIV_suA_C"/>
</dbReference>
<dbReference type="InterPro" id="IPR002205">
    <property type="entry name" value="Topo_IIA_dom_A"/>
</dbReference>
<dbReference type="InterPro" id="IPR013760">
    <property type="entry name" value="Topo_IIA-like_dom_sf"/>
</dbReference>
<keyword evidence="6 7" id="KW-0413">Isomerase</keyword>
<dbReference type="InterPro" id="IPR013757">
    <property type="entry name" value="Topo_IIA_A_a_sf"/>
</dbReference>
<dbReference type="EC" id="5.99.1.3" evidence="9"/>
<evidence type="ECO:0000313" key="12">
    <source>
        <dbReference type="Proteomes" id="UP000293902"/>
    </source>
</evidence>
<dbReference type="InterPro" id="IPR005742">
    <property type="entry name" value="TopoIV_A_Gneg"/>
</dbReference>
<keyword evidence="12" id="KW-1185">Reference proteome</keyword>
<dbReference type="GO" id="GO:0007059">
    <property type="term" value="P:chromosome segregation"/>
    <property type="evidence" value="ECO:0007669"/>
    <property type="project" value="TreeGrafter"/>
</dbReference>
<evidence type="ECO:0000256" key="1">
    <source>
        <dbReference type="ARBA" id="ARBA00000185"/>
    </source>
</evidence>
<dbReference type="NCBIfam" id="NF004044">
    <property type="entry name" value="PRK05561.1"/>
    <property type="match status" value="1"/>
</dbReference>
<dbReference type="GO" id="GO:0005694">
    <property type="term" value="C:chromosome"/>
    <property type="evidence" value="ECO:0007669"/>
    <property type="project" value="InterPro"/>
</dbReference>
<evidence type="ECO:0000313" key="11">
    <source>
        <dbReference type="Proteomes" id="UP000248798"/>
    </source>
</evidence>
<dbReference type="GO" id="GO:0009330">
    <property type="term" value="C:DNA topoisomerase type II (double strand cut, ATP-hydrolyzing) complex"/>
    <property type="evidence" value="ECO:0007669"/>
    <property type="project" value="TreeGrafter"/>
</dbReference>
<evidence type="ECO:0000256" key="4">
    <source>
        <dbReference type="ARBA" id="ARBA00023125"/>
    </source>
</evidence>
<evidence type="ECO:0000256" key="2">
    <source>
        <dbReference type="ARBA" id="ARBA00022475"/>
    </source>
</evidence>
<dbReference type="Proteomes" id="UP000248798">
    <property type="component" value="Unassembled WGS sequence"/>
</dbReference>
<evidence type="ECO:0000313" key="9">
    <source>
        <dbReference type="EMBL" id="QBH13973.1"/>
    </source>
</evidence>
<feature type="active site" description="O-(5'-phospho-DNA)-tyrosine intermediate" evidence="7">
    <location>
        <position position="127"/>
    </location>
</feature>
<sequence length="760" mass="85211">MTQIPSSSVEEFERLPFKEFTQNAYLNYSMYVILDRALPHIGDGLKPVQRRIIYSMSQLGLSSTAKFKKSARTVGDVLGKFHPHGDAACYEAMVLMAQPFSLRYPLVDGQGNWGDPNDPKSFAAMRYTESRLSRYAKILLDELEQGTVGWVPNFDGTLEEPSLMPARLPNILLNGTTGIAVGMATSIPPHNLREVAKALIFLIENENADAKDLCKFIKGPDFPTQAEIITPANEIGDIYEKGKGRVKMRAQYIIEDGELVFTALPYHASSEKIYEQIAAQISAKKLPMVSDLRDESDHEAPTRLVVMPRSNRVDLNILADHLFATTDLEKSFSINMNMIGLDGRPRVKSLKTILNEWLNFRRATIEKKFRFHLEKIVSRLHILEGFKTVYLNLDQVIEIIRRTDDPAKELMDTFGLSEIQVKAVLEIRLRQLARMEEIKITEEMAALSKEKARLDKLLNSPKAFKTFIIKEIEEDAKNFGDKRRSPIKTRKDAEAFSVTDVIEVEPVTIILSANGWIRTAKGHDIDPANVKFKTGDQLLCHLRIRSDKPIVLIDTSGRAYTLFAHVLPSARGNGEPVTGHLTLAPDTTIYTMIAAEDDDLFLNGADNGYGYIIKFSDFLTNFKNGKAVITLSQNDVPMAPLPIPDVNSDSIAAITTSGRMLIFPVNQLPRLKKGKGNKIIHIPASGKSQNSPEKLKFLKILPLSSNLVIYSGKHFLRLTPGNQQDYTSTRGRRGKLLPRGYRNVDHLEIISPQPARDDTD</sequence>
<dbReference type="OrthoDB" id="9806486at2"/>
<name>A0A328FG52_9BACT</name>
<dbReference type="HAMAP" id="MF_00936">
    <property type="entry name" value="ParC_type1"/>
    <property type="match status" value="1"/>
</dbReference>
<reference evidence="10 11" key="1">
    <citation type="submission" date="2018-06" db="EMBL/GenBank/DDBJ databases">
        <title>Complete Genome Sequence of Desulfobacter hydrogenophilus (DSM3380).</title>
        <authorList>
            <person name="Marietou A."/>
            <person name="Schreiber L."/>
            <person name="Marshall I."/>
            <person name="Jorgensen B."/>
        </authorList>
    </citation>
    <scope>NUCLEOTIDE SEQUENCE [LARGE SCALE GENOMIC DNA]</scope>
    <source>
        <strain evidence="10 11">DSM 3380</strain>
    </source>
</reference>
<evidence type="ECO:0000313" key="10">
    <source>
        <dbReference type="EMBL" id="RAM03614.1"/>
    </source>
</evidence>
<dbReference type="AlphaFoldDB" id="A0A328FG52"/>
<dbReference type="Gene3D" id="2.120.10.90">
    <property type="entry name" value="DNA gyrase/topoisomerase IV, subunit A, C-terminal"/>
    <property type="match status" value="1"/>
</dbReference>
<protein>
    <submittedName>
        <fullName evidence="10">DNA topoisomerase IV subunit A</fullName>
        <ecNumber evidence="9">5.99.1.3</ecNumber>
    </submittedName>
</protein>
<dbReference type="GO" id="GO:0003677">
    <property type="term" value="F:DNA binding"/>
    <property type="evidence" value="ECO:0007669"/>
    <property type="project" value="UniProtKB-UniRule"/>
</dbReference>
<evidence type="ECO:0000256" key="3">
    <source>
        <dbReference type="ARBA" id="ARBA00023029"/>
    </source>
</evidence>
<dbReference type="Proteomes" id="UP000293902">
    <property type="component" value="Chromosome"/>
</dbReference>
<dbReference type="EMBL" id="CP036313">
    <property type="protein sequence ID" value="QBH13973.1"/>
    <property type="molecule type" value="Genomic_DNA"/>
</dbReference>
<dbReference type="Gene3D" id="1.10.268.10">
    <property type="entry name" value="Topoisomerase, domain 3"/>
    <property type="match status" value="1"/>
</dbReference>
<dbReference type="PANTHER" id="PTHR43493">
    <property type="entry name" value="DNA GYRASE/TOPOISOMERASE SUBUNIT A"/>
    <property type="match status" value="1"/>
</dbReference>
<reference evidence="9 12" key="2">
    <citation type="submission" date="2019-02" db="EMBL/GenBank/DDBJ databases">
        <title>Complete genome sequence of Desulfobacter hydrogenophilus AcRS1.</title>
        <authorList>
            <person name="Marietou A."/>
            <person name="Lund M.B."/>
            <person name="Marshall I.P.G."/>
            <person name="Schreiber L."/>
            <person name="Jorgensen B."/>
        </authorList>
    </citation>
    <scope>NUCLEOTIDE SEQUENCE [LARGE SCALE GENOMIC DNA]</scope>
    <source>
        <strain evidence="9 12">AcRS1</strain>
    </source>
</reference>
<dbReference type="Pfam" id="PF00521">
    <property type="entry name" value="DNA_topoisoIV"/>
    <property type="match status" value="1"/>
</dbReference>